<evidence type="ECO:0000256" key="4">
    <source>
        <dbReference type="ARBA" id="ARBA00022692"/>
    </source>
</evidence>
<keyword evidence="4 10" id="KW-0812">Transmembrane</keyword>
<dbReference type="Gene3D" id="2.60.40.1120">
    <property type="entry name" value="Carboxypeptidase-like, regulatory domain"/>
    <property type="match status" value="1"/>
</dbReference>
<dbReference type="GO" id="GO:0009279">
    <property type="term" value="C:cell outer membrane"/>
    <property type="evidence" value="ECO:0007669"/>
    <property type="project" value="UniProtKB-SubCell"/>
</dbReference>
<dbReference type="PANTHER" id="PTHR30069">
    <property type="entry name" value="TONB-DEPENDENT OUTER MEMBRANE RECEPTOR"/>
    <property type="match status" value="1"/>
</dbReference>
<evidence type="ECO:0000256" key="7">
    <source>
        <dbReference type="ARBA" id="ARBA00023136"/>
    </source>
</evidence>
<evidence type="ECO:0000256" key="5">
    <source>
        <dbReference type="ARBA" id="ARBA00022729"/>
    </source>
</evidence>
<evidence type="ECO:0000259" key="12">
    <source>
        <dbReference type="Pfam" id="PF00593"/>
    </source>
</evidence>
<dbReference type="GO" id="GO:0044718">
    <property type="term" value="P:siderophore transmembrane transport"/>
    <property type="evidence" value="ECO:0007669"/>
    <property type="project" value="TreeGrafter"/>
</dbReference>
<dbReference type="Pfam" id="PF00593">
    <property type="entry name" value="TonB_dep_Rec_b-barrel"/>
    <property type="match status" value="1"/>
</dbReference>
<evidence type="ECO:0000256" key="6">
    <source>
        <dbReference type="ARBA" id="ARBA00023077"/>
    </source>
</evidence>
<comment type="subcellular location">
    <subcellularLocation>
        <location evidence="1 10">Cell outer membrane</location>
        <topology evidence="1 10">Multi-pass membrane protein</topology>
    </subcellularLocation>
</comment>
<dbReference type="SUPFAM" id="SSF56935">
    <property type="entry name" value="Porins"/>
    <property type="match status" value="1"/>
</dbReference>
<keyword evidence="6 11" id="KW-0798">TonB box</keyword>
<proteinExistence type="inferred from homology"/>
<dbReference type="Pfam" id="PF07715">
    <property type="entry name" value="Plug"/>
    <property type="match status" value="1"/>
</dbReference>
<dbReference type="Pfam" id="PF13715">
    <property type="entry name" value="CarbopepD_reg_2"/>
    <property type="match status" value="1"/>
</dbReference>
<comment type="similarity">
    <text evidence="10 11">Belongs to the TonB-dependent receptor family.</text>
</comment>
<dbReference type="STRING" id="1055723.SAMN05216293_3654"/>
<evidence type="ECO:0000313" key="14">
    <source>
        <dbReference type="EMBL" id="SFC39243.1"/>
    </source>
</evidence>
<dbReference type="AlphaFoldDB" id="A0A1M7BBL5"/>
<dbReference type="InterPro" id="IPR037066">
    <property type="entry name" value="Plug_dom_sf"/>
</dbReference>
<accession>A0A1M7BBL5</accession>
<dbReference type="SUPFAM" id="SSF49464">
    <property type="entry name" value="Carboxypeptidase regulatory domain-like"/>
    <property type="match status" value="1"/>
</dbReference>
<dbReference type="Gene3D" id="2.40.170.20">
    <property type="entry name" value="TonB-dependent receptor, beta-barrel domain"/>
    <property type="match status" value="1"/>
</dbReference>
<keyword evidence="17" id="KW-1185">Reference proteome</keyword>
<evidence type="ECO:0000256" key="1">
    <source>
        <dbReference type="ARBA" id="ARBA00004571"/>
    </source>
</evidence>
<dbReference type="Proteomes" id="UP000198940">
    <property type="component" value="Unassembled WGS sequence"/>
</dbReference>
<dbReference type="EMBL" id="FOKU01000010">
    <property type="protein sequence ID" value="SFC39243.1"/>
    <property type="molecule type" value="Genomic_DNA"/>
</dbReference>
<evidence type="ECO:0000256" key="9">
    <source>
        <dbReference type="ARBA" id="ARBA00023237"/>
    </source>
</evidence>
<evidence type="ECO:0000259" key="13">
    <source>
        <dbReference type="Pfam" id="PF07715"/>
    </source>
</evidence>
<keyword evidence="8" id="KW-0675">Receptor</keyword>
<dbReference type="PANTHER" id="PTHR30069:SF29">
    <property type="entry name" value="HEMOGLOBIN AND HEMOGLOBIN-HAPTOGLOBIN-BINDING PROTEIN 1-RELATED"/>
    <property type="match status" value="1"/>
</dbReference>
<dbReference type="RefSeq" id="WP_072882317.1">
    <property type="nucleotide sequence ID" value="NZ_FOKU01000010.1"/>
</dbReference>
<feature type="domain" description="TonB-dependent receptor-like beta-barrel" evidence="12">
    <location>
        <begin position="306"/>
        <end position="768"/>
    </location>
</feature>
<comment type="caution">
    <text evidence="15">The sequence shown here is derived from an EMBL/GenBank/DDBJ whole genome shotgun (WGS) entry which is preliminary data.</text>
</comment>
<evidence type="ECO:0000313" key="16">
    <source>
        <dbReference type="Proteomes" id="UP000184031"/>
    </source>
</evidence>
<dbReference type="InterPro" id="IPR008969">
    <property type="entry name" value="CarboxyPept-like_regulatory"/>
</dbReference>
<gene>
    <name evidence="14" type="ORF">SAMN04487891_11093</name>
    <name evidence="15" type="ORF">SAMN05216293_3654</name>
</gene>
<dbReference type="GO" id="GO:0015344">
    <property type="term" value="F:siderophore uptake transmembrane transporter activity"/>
    <property type="evidence" value="ECO:0007669"/>
    <property type="project" value="TreeGrafter"/>
</dbReference>
<keyword evidence="3 10" id="KW-1134">Transmembrane beta strand</keyword>
<dbReference type="InterPro" id="IPR012910">
    <property type="entry name" value="Plug_dom"/>
</dbReference>
<evidence type="ECO:0000313" key="15">
    <source>
        <dbReference type="EMBL" id="SHL52331.1"/>
    </source>
</evidence>
<keyword evidence="5" id="KW-0732">Signal</keyword>
<dbReference type="InterPro" id="IPR000531">
    <property type="entry name" value="Beta-barrel_TonB"/>
</dbReference>
<dbReference type="EMBL" id="FRAT01000011">
    <property type="protein sequence ID" value="SHL52331.1"/>
    <property type="molecule type" value="Genomic_DNA"/>
</dbReference>
<reference evidence="15 16" key="1">
    <citation type="submission" date="2016-11" db="EMBL/GenBank/DDBJ databases">
        <authorList>
            <person name="Varghese N."/>
            <person name="Submissions S."/>
        </authorList>
    </citation>
    <scope>NUCLEOTIDE SEQUENCE [LARGE SCALE GENOMIC DNA]</scope>
    <source>
        <strain evidence="15 16">CGMCC 1.12174</strain>
        <strain evidence="14 17">DSM 26351</strain>
    </source>
</reference>
<keyword evidence="7 10" id="KW-0472">Membrane</keyword>
<keyword evidence="2 10" id="KW-0813">Transport</keyword>
<dbReference type="InterPro" id="IPR039426">
    <property type="entry name" value="TonB-dep_rcpt-like"/>
</dbReference>
<feature type="domain" description="TonB-dependent receptor plug" evidence="13">
    <location>
        <begin position="136"/>
        <end position="240"/>
    </location>
</feature>
<evidence type="ECO:0000256" key="3">
    <source>
        <dbReference type="ARBA" id="ARBA00022452"/>
    </source>
</evidence>
<evidence type="ECO:0000313" key="17">
    <source>
        <dbReference type="Proteomes" id="UP000198940"/>
    </source>
</evidence>
<dbReference type="InterPro" id="IPR036942">
    <property type="entry name" value="Beta-barrel_TonB_sf"/>
</dbReference>
<organism evidence="15 16">
    <name type="scientific">Flagellimonas taeanensis</name>
    <dbReference type="NCBI Taxonomy" id="1005926"/>
    <lineage>
        <taxon>Bacteria</taxon>
        <taxon>Pseudomonadati</taxon>
        <taxon>Bacteroidota</taxon>
        <taxon>Flavobacteriia</taxon>
        <taxon>Flavobacteriales</taxon>
        <taxon>Flavobacteriaceae</taxon>
        <taxon>Flagellimonas</taxon>
    </lineage>
</organism>
<dbReference type="OrthoDB" id="9795928at2"/>
<dbReference type="Proteomes" id="UP000184031">
    <property type="component" value="Unassembled WGS sequence"/>
</dbReference>
<name>A0A1M7BBL5_9FLAO</name>
<keyword evidence="9 10" id="KW-0998">Cell outer membrane</keyword>
<dbReference type="PROSITE" id="PS52016">
    <property type="entry name" value="TONB_DEPENDENT_REC_3"/>
    <property type="match status" value="1"/>
</dbReference>
<protein>
    <submittedName>
        <fullName evidence="15">Iron complex outermembrane recepter protein</fullName>
    </submittedName>
</protein>
<evidence type="ECO:0000256" key="10">
    <source>
        <dbReference type="PROSITE-ProRule" id="PRU01360"/>
    </source>
</evidence>
<evidence type="ECO:0000256" key="8">
    <source>
        <dbReference type="ARBA" id="ARBA00023170"/>
    </source>
</evidence>
<sequence>MDFHKTNNLSVLLFFLLTVIGNGVIAQDGSVPKTNGNGGNSIRGKITDLDTGEPLMGASIYLSDIKMGAITDLNGDFELRGMPSGNHILEISFLGYTSIAETLFVQGEIRKDFTLSMGYIEADAVVVTGVSSATSKRKTPVSVDVMEARALNKLTSTNLIDAVTKIPGISQITTGAAISKPVIRGLGANRVVVVNDGIRQEGQQWGDEHGIEVDEYNIGRVEVLKGPASLMYGSDAIAGAINFISFEPAQQVETKGNIFGTYQTNNGLRGLHTNIYGNENGILWGVNGTYKAAEDYKNKYDGHVFNSRFNEKDFGGYVGIRKNWGTSRVSVSKFNQEVGLVRGARDSISGNFTKSIKNNGSVEEVVVEGSGFHSTNPDLPYQQIKHLKIATENNIYFGRDRMVASFAYQRNQRLEFGNILEPGVAELFFDLRTHNFNVRYHFAEKNNWKTSIGSNGMGQKNRNRGEEALIPEYGLFDTGVFLYTQRSWEKLTVSGGIRYDLRKLETDGLQIGNETKFRALNRDFSNYSGSIGASYTASKRVVLKANVARGYRAPNIQELTSNGAHEGTNRFEFGNPNLKSESSLQLDTGIEVVTPHLAFGASAFYNSINNFIYYRKMDNAMGNDSIRTDGNEEFLVFGFDQNKAKLFGAEVKVDIHPHPLDWLHLKSVFSFVRGILDEAQDGSNNLPFIPAARLVNTVKAEFRNKGRAIRNNYVELELDNTFAQNNAFTGFNTETDTPGYSILNLGFGGEVMVKEKVLFAIYFAGNNLFDVAYQSHLSRLKYTDINHANGRQGVYNMGRNFSIKVNVPLGL</sequence>
<dbReference type="Gene3D" id="2.170.130.10">
    <property type="entry name" value="TonB-dependent receptor, plug domain"/>
    <property type="match status" value="1"/>
</dbReference>
<evidence type="ECO:0000256" key="11">
    <source>
        <dbReference type="RuleBase" id="RU003357"/>
    </source>
</evidence>
<evidence type="ECO:0000256" key="2">
    <source>
        <dbReference type="ARBA" id="ARBA00022448"/>
    </source>
</evidence>